<dbReference type="EMBL" id="CAKXZS010000034">
    <property type="protein sequence ID" value="CAH2405263.1"/>
    <property type="molecule type" value="Genomic_DNA"/>
</dbReference>
<keyword evidence="2" id="KW-1185">Reference proteome</keyword>
<dbReference type="Proteomes" id="UP001152604">
    <property type="component" value="Unassembled WGS sequence"/>
</dbReference>
<reference evidence="1" key="1">
    <citation type="submission" date="2022-03" db="EMBL/GenBank/DDBJ databases">
        <authorList>
            <person name="Brunel B."/>
        </authorList>
    </citation>
    <scope>NUCLEOTIDE SEQUENCE</scope>
    <source>
        <strain evidence="1">STM4922sample</strain>
    </source>
</reference>
<protein>
    <submittedName>
        <fullName evidence="1">Uncharacterized protein</fullName>
    </submittedName>
</protein>
<comment type="caution">
    <text evidence="1">The sequence shown here is derived from an EMBL/GenBank/DDBJ whole genome shotgun (WGS) entry which is preliminary data.</text>
</comment>
<gene>
    <name evidence="1" type="ORF">MES4922_40154</name>
</gene>
<accession>A0ABN8K782</accession>
<evidence type="ECO:0000313" key="2">
    <source>
        <dbReference type="Proteomes" id="UP001152604"/>
    </source>
</evidence>
<name>A0ABN8K782_9HYPH</name>
<proteinExistence type="predicted"/>
<sequence>MTASKHGFAPGELNSPHAISAAVAAWHEPQTKVTAVGSFQLGTYGVVWAGRGKEGVLWGAGHSTTGVPMLALGIRRLLAEVPAGAEVFVQAHAELGTYIGPSGHIRGAMRRGGETSTGKPFAGYDVLREITNSHDEGVWTYQPGARPSAANRLGKATAIAQGPARLAGLAYQRSTNPSFVDSALGFIQTCEIPRPFTIAVEGP</sequence>
<evidence type="ECO:0000313" key="1">
    <source>
        <dbReference type="EMBL" id="CAH2405263.1"/>
    </source>
</evidence>
<organism evidence="1 2">
    <name type="scientific">Mesorhizobium ventifaucium</name>
    <dbReference type="NCBI Taxonomy" id="666020"/>
    <lineage>
        <taxon>Bacteria</taxon>
        <taxon>Pseudomonadati</taxon>
        <taxon>Pseudomonadota</taxon>
        <taxon>Alphaproteobacteria</taxon>
        <taxon>Hyphomicrobiales</taxon>
        <taxon>Phyllobacteriaceae</taxon>
        <taxon>Mesorhizobium</taxon>
    </lineage>
</organism>